<evidence type="ECO:0000313" key="1">
    <source>
        <dbReference type="EMBL" id="CAB4164541.1"/>
    </source>
</evidence>
<proteinExistence type="predicted"/>
<gene>
    <name evidence="1" type="ORF">UFOVP826_49</name>
</gene>
<protein>
    <submittedName>
        <fullName evidence="1">Uncharacterized protein</fullName>
    </submittedName>
</protein>
<organism evidence="1">
    <name type="scientific">uncultured Caudovirales phage</name>
    <dbReference type="NCBI Taxonomy" id="2100421"/>
    <lineage>
        <taxon>Viruses</taxon>
        <taxon>Duplodnaviria</taxon>
        <taxon>Heunggongvirae</taxon>
        <taxon>Uroviricota</taxon>
        <taxon>Caudoviricetes</taxon>
        <taxon>Peduoviridae</taxon>
        <taxon>Maltschvirus</taxon>
        <taxon>Maltschvirus maltsch</taxon>
    </lineage>
</organism>
<accession>A0A6J5P571</accession>
<sequence>MIEVETPDGSVIEFPEGTPDSTIIKVMRDSFGAPKSQSPSLAETAGTALAAVGTGAGRVAANVLGLPGMVGDLIQSTRPEGYSQWNGMDIIGRGLSALPNPQEMQTALFENTGTPEFKPQSALGKLAMETGVGAATGMGLPIGMGVGAAAKYGAMAGAGGEVAGQATEGTSIEPYARIAGSMAAPMAGTALANYGKNMYQGIRGTRPTTGAVDEKILTSLAGEGQTPQQMQAVLANSGNTGATLANRNASLGSETTRAAQQTPMAASIARQSAARDMKDSFARIRTKLANVLPAAKGDLTSTKKEILETMGTQAAPLYDRFKQTAAGKGFTESAPRNAIQRLARTNPDVLRKVLENAVRVDNPITGIKFTETGLDLRSATLADLTKVMDGIDSVIYGADDFAKSFQTNTGKPNQQAQVLLDIRSKLNGFVRSKSPDFAAANDIYSSGHRMRKAAQEGFEALSESRGLGEARDFFQGLSVGEKEAFRSGLASKLINNFDTGAMTPNQIEKLTEKVVPFVGKGNAERIKAIMNNERIVQEATRRLQSVMPQAKGFGDDAASEMSRVAGGVVASPKGTMISKGLEMSNRVFTGRGPEYFDRLNVDLVKATTTSDPKEASKILQGIIRRQAEAVKKAKEISTAKYTGALIGAGQPSEP</sequence>
<reference evidence="1" key="1">
    <citation type="submission" date="2020-04" db="EMBL/GenBank/DDBJ databases">
        <authorList>
            <person name="Chiriac C."/>
            <person name="Salcher M."/>
            <person name="Ghai R."/>
            <person name="Kavagutti S V."/>
        </authorList>
    </citation>
    <scope>NUCLEOTIDE SEQUENCE</scope>
</reference>
<dbReference type="EMBL" id="LR796765">
    <property type="protein sequence ID" value="CAB4164541.1"/>
    <property type="molecule type" value="Genomic_DNA"/>
</dbReference>
<name>A0A6J5P571_9CAUD</name>